<reference evidence="1 2" key="1">
    <citation type="journal article" date="2011" name="Genome Biol. Evol.">
        <title>Comparative whole genome sequence analysis of the carcinogenic bacterial model pathogen Helicobacter felis.</title>
        <authorList>
            <person name="Arnold I.C."/>
            <person name="Zigova Z."/>
            <person name="Holden M."/>
            <person name="Lawley T.D."/>
            <person name="Rad R."/>
            <person name="Dougan G."/>
            <person name="Falkow S."/>
            <person name="Bentley S.D."/>
            <person name="Muller A."/>
        </authorList>
    </citation>
    <scope>NUCLEOTIDE SEQUENCE [LARGE SCALE GENOMIC DNA]</scope>
    <source>
        <strain evidence="2">ATCC 49179 / CCUG 28539 / NCTC 12436 / CS1</strain>
    </source>
</reference>
<proteinExistence type="predicted"/>
<evidence type="ECO:0000313" key="1">
    <source>
        <dbReference type="EMBL" id="CBY82336.1"/>
    </source>
</evidence>
<name>E7AD71_HELFC</name>
<dbReference type="KEGG" id="hfe:HFELIS_02520"/>
<dbReference type="OrthoDB" id="5361769at2"/>
<sequence length="333" mass="38624">MFGFLKSIFYDSIKELFFSDVFIAFNLDHETLTGRVEHLKRGKVLEVINKAYAVKDGVVPVKALKDVRDFMRTYPFSYLCGMAKSVDQGVCKKEHLDIYAPTPKKELVILEVDNHYFFIPKTSLKKDIKNFRMVLQKVDYLFSPFLLMYGYIHPMREEGAILYAMLEHSRICVMVMQHKKVCYSKCHHLEIHKSLSTATHETQEDYEQEEALLKSFLSSMEASLASMDTMDGSSSTPQTTPDLQDPKTLIEDMAHVSDIVAILQESLKTVYERPRYPLEDFVEKVCILNTYQLNPHMVEILRDELMLEVVNIPISIAEQLNIFAKREQYRHAL</sequence>
<dbReference type="EMBL" id="FQ670179">
    <property type="protein sequence ID" value="CBY82336.1"/>
    <property type="molecule type" value="Genomic_DNA"/>
</dbReference>
<dbReference type="GeneID" id="36133730"/>
<dbReference type="HOGENOM" id="CLU_067822_0_0_7"/>
<dbReference type="eggNOG" id="ENOG5032JUG">
    <property type="taxonomic scope" value="Bacteria"/>
</dbReference>
<dbReference type="AlphaFoldDB" id="E7AD71"/>
<keyword evidence="2" id="KW-1185">Reference proteome</keyword>
<organism evidence="1 2">
    <name type="scientific">Helicobacter felis (strain ATCC 49179 / CCUG 28539 / NCTC 12436 / CS1)</name>
    <dbReference type="NCBI Taxonomy" id="936155"/>
    <lineage>
        <taxon>Bacteria</taxon>
        <taxon>Pseudomonadati</taxon>
        <taxon>Campylobacterota</taxon>
        <taxon>Epsilonproteobacteria</taxon>
        <taxon>Campylobacterales</taxon>
        <taxon>Helicobacteraceae</taxon>
        <taxon>Helicobacter</taxon>
    </lineage>
</organism>
<dbReference type="Proteomes" id="UP000007934">
    <property type="component" value="Chromosome"/>
</dbReference>
<dbReference type="RefSeq" id="WP_013468708.1">
    <property type="nucleotide sequence ID" value="NC_014810.2"/>
</dbReference>
<gene>
    <name evidence="1" type="ordered locus">Hfelis_02520</name>
</gene>
<protein>
    <submittedName>
        <fullName evidence="1">Uncharacterized protein</fullName>
    </submittedName>
</protein>
<dbReference type="STRING" id="936155.HFELIS_02520"/>
<evidence type="ECO:0000313" key="2">
    <source>
        <dbReference type="Proteomes" id="UP000007934"/>
    </source>
</evidence>
<accession>E7AD71</accession>